<evidence type="ECO:0000313" key="2">
    <source>
        <dbReference type="Proteomes" id="UP000235616"/>
    </source>
</evidence>
<sequence>MPAAIPANNEFENANVVSVHETFIACSAQETGALLDRFDEAASPCWPHAAWPRDAFDGPLAVGALGGHGATRYRVVAYRPGREVVFRFESPAGFEGVHGLRIEAGGGGTTVTHFTRLRLSLYHFCMWHCVVRWVHDALIGDLLDGMERHLTGTVARPRRWKRRVHVFRHALGGSRLLMDNIKSIWRNA</sequence>
<accession>A0A2N7W0X1</accession>
<organism evidence="1 2">
    <name type="scientific">Trinickia dabaoshanensis</name>
    <dbReference type="NCBI Taxonomy" id="564714"/>
    <lineage>
        <taxon>Bacteria</taxon>
        <taxon>Pseudomonadati</taxon>
        <taxon>Pseudomonadota</taxon>
        <taxon>Betaproteobacteria</taxon>
        <taxon>Burkholderiales</taxon>
        <taxon>Burkholderiaceae</taxon>
        <taxon>Trinickia</taxon>
    </lineage>
</organism>
<proteinExistence type="predicted"/>
<dbReference type="SUPFAM" id="SSF55961">
    <property type="entry name" value="Bet v1-like"/>
    <property type="match status" value="1"/>
</dbReference>
<evidence type="ECO:0008006" key="3">
    <source>
        <dbReference type="Google" id="ProtNLM"/>
    </source>
</evidence>
<dbReference type="OrthoDB" id="7067492at2"/>
<dbReference type="Gene3D" id="3.30.530.20">
    <property type="match status" value="1"/>
</dbReference>
<dbReference type="Proteomes" id="UP000235616">
    <property type="component" value="Unassembled WGS sequence"/>
</dbReference>
<reference evidence="1 2" key="1">
    <citation type="submission" date="2018-01" db="EMBL/GenBank/DDBJ databases">
        <title>Whole genome analyses suggest that Burkholderia sensu lato contains two further novel genera in the rhizoxinica-symbiotica group Mycetohabitans gen. nov., and Trinickia gen. nov.: implications for the evolution of diazotrophy and nodulation in the Burkholderiaceae.</title>
        <authorList>
            <person name="Estrada-de los Santos P."/>
            <person name="Palmer M."/>
            <person name="Chavez-Ramirez B."/>
            <person name="Beukes C."/>
            <person name="Steenkamp E.T."/>
            <person name="Hirsch A.M."/>
            <person name="Manyaka P."/>
            <person name="Maluk M."/>
            <person name="Lafos M."/>
            <person name="Crook M."/>
            <person name="Gross E."/>
            <person name="Simon M.F."/>
            <person name="Bueno dos Reis Junior F."/>
            <person name="Poole P.S."/>
            <person name="Venter S.N."/>
            <person name="James E.K."/>
        </authorList>
    </citation>
    <scope>NUCLEOTIDE SEQUENCE [LARGE SCALE GENOMIC DNA]</scope>
    <source>
        <strain evidence="1 2">GIMN1.004</strain>
    </source>
</reference>
<name>A0A2N7W0X1_9BURK</name>
<dbReference type="InterPro" id="IPR023393">
    <property type="entry name" value="START-like_dom_sf"/>
</dbReference>
<protein>
    <recommendedName>
        <fullName evidence="3">SRPBCC family protein</fullName>
    </recommendedName>
</protein>
<evidence type="ECO:0000313" key="1">
    <source>
        <dbReference type="EMBL" id="PMS23066.1"/>
    </source>
</evidence>
<gene>
    <name evidence="1" type="ORF">C0Z18_02275</name>
</gene>
<comment type="caution">
    <text evidence="1">The sequence shown here is derived from an EMBL/GenBank/DDBJ whole genome shotgun (WGS) entry which is preliminary data.</text>
</comment>
<dbReference type="AlphaFoldDB" id="A0A2N7W0X1"/>
<keyword evidence="2" id="KW-1185">Reference proteome</keyword>
<dbReference type="RefSeq" id="WP_102643756.1">
    <property type="nucleotide sequence ID" value="NZ_PNYA01000002.1"/>
</dbReference>
<dbReference type="EMBL" id="PNYA01000002">
    <property type="protein sequence ID" value="PMS23066.1"/>
    <property type="molecule type" value="Genomic_DNA"/>
</dbReference>